<organism evidence="2 3">
    <name type="scientific">Thermoclostridium stercorarium subsp. thermolacticum DSM 2910</name>
    <dbReference type="NCBI Taxonomy" id="1121336"/>
    <lineage>
        <taxon>Bacteria</taxon>
        <taxon>Bacillati</taxon>
        <taxon>Bacillota</taxon>
        <taxon>Clostridia</taxon>
        <taxon>Eubacteriales</taxon>
        <taxon>Oscillospiraceae</taxon>
        <taxon>Thermoclostridium</taxon>
    </lineage>
</organism>
<protein>
    <submittedName>
        <fullName evidence="2">Copper resistance protein CopZ</fullName>
    </submittedName>
</protein>
<proteinExistence type="predicted"/>
<evidence type="ECO:0000313" key="2">
    <source>
        <dbReference type="EMBL" id="ANW98572.1"/>
    </source>
</evidence>
<gene>
    <name evidence="2" type="ORF">CSTERTH_05735</name>
</gene>
<dbReference type="GO" id="GO:0046872">
    <property type="term" value="F:metal ion binding"/>
    <property type="evidence" value="ECO:0007669"/>
    <property type="project" value="InterPro"/>
</dbReference>
<dbReference type="SUPFAM" id="SSF55008">
    <property type="entry name" value="HMA, heavy metal-associated domain"/>
    <property type="match status" value="1"/>
</dbReference>
<evidence type="ECO:0000259" key="1">
    <source>
        <dbReference type="PROSITE" id="PS50846"/>
    </source>
</evidence>
<dbReference type="RefSeq" id="WP_015358890.1">
    <property type="nucleotide sequence ID" value="NZ_CP014672.1"/>
</dbReference>
<feature type="domain" description="HMA" evidence="1">
    <location>
        <begin position="2"/>
        <end position="68"/>
    </location>
</feature>
<dbReference type="Pfam" id="PF00403">
    <property type="entry name" value="HMA"/>
    <property type="match status" value="1"/>
</dbReference>
<dbReference type="PROSITE" id="PS50846">
    <property type="entry name" value="HMA_2"/>
    <property type="match status" value="1"/>
</dbReference>
<name>A0A1B1YCS7_THEST</name>
<dbReference type="Gene3D" id="3.30.70.100">
    <property type="match status" value="1"/>
</dbReference>
<dbReference type="InterPro" id="IPR036163">
    <property type="entry name" value="HMA_dom_sf"/>
</dbReference>
<reference evidence="2 3" key="1">
    <citation type="submission" date="2016-02" db="EMBL/GenBank/DDBJ databases">
        <title>Comparison of Clostridium stercorarium subspecies using comparative genomics and transcriptomics.</title>
        <authorList>
            <person name="Schellenberg J."/>
            <person name="Thallinger G."/>
            <person name="Levin D.B."/>
            <person name="Zhang X."/>
            <person name="Alvare G."/>
            <person name="Fristensky B."/>
            <person name="Sparling R."/>
        </authorList>
    </citation>
    <scope>NUCLEOTIDE SEQUENCE [LARGE SCALE GENOMIC DNA]</scope>
    <source>
        <strain evidence="2 3">DSM 2910</strain>
    </source>
</reference>
<sequence>MESQLILTVNALTEDCAQTIKNALIRINGVENVIINIENKKIYIEYDDEKINEKLIRETIEDEGYEVK</sequence>
<dbReference type="EMBL" id="CP014672">
    <property type="protein sequence ID" value="ANW98572.1"/>
    <property type="molecule type" value="Genomic_DNA"/>
</dbReference>
<dbReference type="InterPro" id="IPR006121">
    <property type="entry name" value="HMA_dom"/>
</dbReference>
<dbReference type="Proteomes" id="UP000092971">
    <property type="component" value="Chromosome"/>
</dbReference>
<dbReference type="CDD" id="cd00371">
    <property type="entry name" value="HMA"/>
    <property type="match status" value="1"/>
</dbReference>
<evidence type="ECO:0000313" key="3">
    <source>
        <dbReference type="Proteomes" id="UP000092971"/>
    </source>
</evidence>
<accession>A0A1B1YCS7</accession>
<dbReference type="AlphaFoldDB" id="A0A1B1YCS7"/>